<reference evidence="2 3" key="1">
    <citation type="submission" date="2023-09" db="EMBL/GenBank/DDBJ databases">
        <title>Genomes of two closely related lineages of the louse Polyplax serrata with different host specificities.</title>
        <authorList>
            <person name="Martinu J."/>
            <person name="Tarabai H."/>
            <person name="Stefka J."/>
            <person name="Hypsa V."/>
        </authorList>
    </citation>
    <scope>NUCLEOTIDE SEQUENCE [LARGE SCALE GENOMIC DNA]</scope>
    <source>
        <strain evidence="2">98ZLc_SE</strain>
    </source>
</reference>
<dbReference type="Proteomes" id="UP001359485">
    <property type="component" value="Unassembled WGS sequence"/>
</dbReference>
<feature type="compositionally biased region" description="Polar residues" evidence="1">
    <location>
        <begin position="159"/>
        <end position="169"/>
    </location>
</feature>
<dbReference type="EMBL" id="JAWJWF010000003">
    <property type="protein sequence ID" value="KAK6635713.1"/>
    <property type="molecule type" value="Genomic_DNA"/>
</dbReference>
<name>A0ABR1B946_POLSC</name>
<feature type="region of interest" description="Disordered" evidence="1">
    <location>
        <begin position="40"/>
        <end position="80"/>
    </location>
</feature>
<keyword evidence="3" id="KW-1185">Reference proteome</keyword>
<sequence length="181" mass="20261">MYTVEADQESKFASQCSDELGLEGGGGLVSHIRKSYSLGDLSEDQQMKGERHEVDGGVYENYREMRRSDGQTPRRMIPITNDSHMYFPEVDAIQRPVGPYDEYYGVTSEEGSSGNLSRDQINYGYQVPHMEPLIRTASMGASTRARTRASARNALPKRSSLTESSSQKDFVSPCGEKWTED</sequence>
<feature type="region of interest" description="Disordered" evidence="1">
    <location>
        <begin position="137"/>
        <end position="181"/>
    </location>
</feature>
<feature type="compositionally biased region" description="Basic and acidic residues" evidence="1">
    <location>
        <begin position="45"/>
        <end position="69"/>
    </location>
</feature>
<feature type="compositionally biased region" description="Low complexity" evidence="1">
    <location>
        <begin position="137"/>
        <end position="152"/>
    </location>
</feature>
<gene>
    <name evidence="2" type="ORF">RUM44_000967</name>
</gene>
<organism evidence="2 3">
    <name type="scientific">Polyplax serrata</name>
    <name type="common">Common mouse louse</name>
    <dbReference type="NCBI Taxonomy" id="468196"/>
    <lineage>
        <taxon>Eukaryota</taxon>
        <taxon>Metazoa</taxon>
        <taxon>Ecdysozoa</taxon>
        <taxon>Arthropoda</taxon>
        <taxon>Hexapoda</taxon>
        <taxon>Insecta</taxon>
        <taxon>Pterygota</taxon>
        <taxon>Neoptera</taxon>
        <taxon>Paraneoptera</taxon>
        <taxon>Psocodea</taxon>
        <taxon>Troctomorpha</taxon>
        <taxon>Phthiraptera</taxon>
        <taxon>Anoplura</taxon>
        <taxon>Polyplacidae</taxon>
        <taxon>Polyplax</taxon>
    </lineage>
</organism>
<protein>
    <submittedName>
        <fullName evidence="2">Uncharacterized protein</fullName>
    </submittedName>
</protein>
<comment type="caution">
    <text evidence="2">The sequence shown here is derived from an EMBL/GenBank/DDBJ whole genome shotgun (WGS) entry which is preliminary data.</text>
</comment>
<accession>A0ABR1B946</accession>
<evidence type="ECO:0000313" key="2">
    <source>
        <dbReference type="EMBL" id="KAK6635713.1"/>
    </source>
</evidence>
<proteinExistence type="predicted"/>
<evidence type="ECO:0000313" key="3">
    <source>
        <dbReference type="Proteomes" id="UP001359485"/>
    </source>
</evidence>
<evidence type="ECO:0000256" key="1">
    <source>
        <dbReference type="SAM" id="MobiDB-lite"/>
    </source>
</evidence>